<dbReference type="PANTHER" id="PTHR32212">
    <property type="entry name" value="CYCLIN-LIKE F-BOX"/>
    <property type="match status" value="1"/>
</dbReference>
<name>A0A396HNV0_MEDTR</name>
<dbReference type="Gramene" id="rna37770">
    <property type="protein sequence ID" value="RHN53025.1"/>
    <property type="gene ID" value="gene37770"/>
</dbReference>
<sequence>MFRDKMKRRSRSENEESEDRLSDLPDCILIYILSFLKTENAVQTCILSTRWKHLWKRIPKLLLRSSTLFCLEDEKFLTFVSKILTLRDNSAALHILDFECDTDHESELVPKILNYVRSHNTQIQQLGISITRDSDLLMPCVSSCLALTSLMLSVYHIRHVVYPETIIFPKSLNLPALTSLGLVGFTFCGDENGCAEPFSAFTKLNNLLIKDCIIKDAQILRISSKTLDSLSMSYNLFDFNKIELAAPNLCTFTFCGTLDQKIYASGFSSVKEVNNGTPDQKIYGSGFSSVKEVNIDAKMFSEFDKSPMILLCWLLDLANLESLTVTSKTLQILSLVPNLLEVKLPSLSNLKSMEIKLEPLEDHTKLLYLVKEAMLKKAAAKSRKEASKLRKAFKAGLRPPSVPDGIVDFLLQNSPSAKVNITSDY</sequence>
<dbReference type="OrthoDB" id="1848700at2759"/>
<dbReference type="Pfam" id="PF00646">
    <property type="entry name" value="F-box"/>
    <property type="match status" value="1"/>
</dbReference>
<dbReference type="PROSITE" id="PS50181">
    <property type="entry name" value="FBOX"/>
    <property type="match status" value="1"/>
</dbReference>
<dbReference type="InterPro" id="IPR036047">
    <property type="entry name" value="F-box-like_dom_sf"/>
</dbReference>
<evidence type="ECO:0000259" key="1">
    <source>
        <dbReference type="PROSITE" id="PS50181"/>
    </source>
</evidence>
<dbReference type="PANTHER" id="PTHR32212:SF269">
    <property type="entry name" value="F-BOX_RNI_FBD-LIKE DOMAIN PROTEIN"/>
    <property type="match status" value="1"/>
</dbReference>
<dbReference type="InterPro" id="IPR001810">
    <property type="entry name" value="F-box_dom"/>
</dbReference>
<accession>A0A396HNV0</accession>
<dbReference type="Gene3D" id="1.20.1280.50">
    <property type="match status" value="1"/>
</dbReference>
<dbReference type="AlphaFoldDB" id="A0A396HNV0"/>
<organism evidence="2">
    <name type="scientific">Medicago truncatula</name>
    <name type="common">Barrel medic</name>
    <name type="synonym">Medicago tribuloides</name>
    <dbReference type="NCBI Taxonomy" id="3880"/>
    <lineage>
        <taxon>Eukaryota</taxon>
        <taxon>Viridiplantae</taxon>
        <taxon>Streptophyta</taxon>
        <taxon>Embryophyta</taxon>
        <taxon>Tracheophyta</taxon>
        <taxon>Spermatophyta</taxon>
        <taxon>Magnoliopsida</taxon>
        <taxon>eudicotyledons</taxon>
        <taxon>Gunneridae</taxon>
        <taxon>Pentapetalae</taxon>
        <taxon>rosids</taxon>
        <taxon>fabids</taxon>
        <taxon>Fabales</taxon>
        <taxon>Fabaceae</taxon>
        <taxon>Papilionoideae</taxon>
        <taxon>50 kb inversion clade</taxon>
        <taxon>NPAAA clade</taxon>
        <taxon>Hologalegina</taxon>
        <taxon>IRL clade</taxon>
        <taxon>Trifolieae</taxon>
        <taxon>Medicago</taxon>
    </lineage>
</organism>
<dbReference type="InterPro" id="IPR053781">
    <property type="entry name" value="F-box_AtFBL13-like"/>
</dbReference>
<evidence type="ECO:0000313" key="2">
    <source>
        <dbReference type="EMBL" id="RHN53025.1"/>
    </source>
</evidence>
<dbReference type="EMBL" id="PSQE01000006">
    <property type="protein sequence ID" value="RHN53025.1"/>
    <property type="molecule type" value="Genomic_DNA"/>
</dbReference>
<dbReference type="CDD" id="cd22160">
    <property type="entry name" value="F-box_AtFBL13-like"/>
    <property type="match status" value="1"/>
</dbReference>
<comment type="caution">
    <text evidence="2">The sequence shown here is derived from an EMBL/GenBank/DDBJ whole genome shotgun (WGS) entry which is preliminary data.</text>
</comment>
<reference evidence="2" key="1">
    <citation type="journal article" date="2018" name="Nat. Plants">
        <title>Whole-genome landscape of Medicago truncatula symbiotic genes.</title>
        <authorList>
            <person name="Pecrix Y."/>
            <person name="Gamas P."/>
            <person name="Carrere S."/>
        </authorList>
    </citation>
    <scope>NUCLEOTIDE SEQUENCE</scope>
    <source>
        <tissue evidence="2">Leaves</tissue>
    </source>
</reference>
<dbReference type="SUPFAM" id="SSF81383">
    <property type="entry name" value="F-box domain"/>
    <property type="match status" value="1"/>
</dbReference>
<proteinExistence type="predicted"/>
<dbReference type="Proteomes" id="UP000265566">
    <property type="component" value="Chromosome 6"/>
</dbReference>
<feature type="domain" description="F-box" evidence="1">
    <location>
        <begin position="18"/>
        <end position="66"/>
    </location>
</feature>
<protein>
    <submittedName>
        <fullName evidence="2">Putative F-box domain, leucine-rich repeat domain, L domain-containing protein</fullName>
    </submittedName>
</protein>
<gene>
    <name evidence="2" type="ORF">MtrunA17_Chr6g0486921</name>
</gene>
<dbReference type="SUPFAM" id="SSF52047">
    <property type="entry name" value="RNI-like"/>
    <property type="match status" value="1"/>
</dbReference>